<keyword evidence="2" id="KW-1185">Reference proteome</keyword>
<dbReference type="RefSeq" id="WP_090928781.1">
    <property type="nucleotide sequence ID" value="NZ_FOTY01000045.1"/>
</dbReference>
<protein>
    <submittedName>
        <fullName evidence="1">YkyB-like protein</fullName>
    </submittedName>
</protein>
<evidence type="ECO:0000313" key="2">
    <source>
        <dbReference type="Proteomes" id="UP000199668"/>
    </source>
</evidence>
<evidence type="ECO:0000313" key="1">
    <source>
        <dbReference type="EMBL" id="SFM41105.1"/>
    </source>
</evidence>
<dbReference type="AlphaFoldDB" id="A0A1I4QN17"/>
<name>A0A1I4QN17_9BACI</name>
<dbReference type="OrthoDB" id="2875474at2"/>
<dbReference type="Proteomes" id="UP000199668">
    <property type="component" value="Unassembled WGS sequence"/>
</dbReference>
<dbReference type="EMBL" id="FOTY01000045">
    <property type="protein sequence ID" value="SFM41105.1"/>
    <property type="molecule type" value="Genomic_DNA"/>
</dbReference>
<dbReference type="Pfam" id="PF14177">
    <property type="entry name" value="YkyB"/>
    <property type="match status" value="1"/>
</dbReference>
<gene>
    <name evidence="1" type="ORF">SAMN04488054_1457</name>
</gene>
<proteinExistence type="predicted"/>
<dbReference type="InterPro" id="IPR025552">
    <property type="entry name" value="YkyB"/>
</dbReference>
<accession>A0A1I4QN17</accession>
<organism evidence="1 2">
    <name type="scientific">Salibacterium qingdaonense</name>
    <dbReference type="NCBI Taxonomy" id="266892"/>
    <lineage>
        <taxon>Bacteria</taxon>
        <taxon>Bacillati</taxon>
        <taxon>Bacillota</taxon>
        <taxon>Bacilli</taxon>
        <taxon>Bacillales</taxon>
        <taxon>Bacillaceae</taxon>
    </lineage>
</organism>
<reference evidence="1 2" key="1">
    <citation type="submission" date="2016-10" db="EMBL/GenBank/DDBJ databases">
        <authorList>
            <person name="de Groot N.N."/>
        </authorList>
    </citation>
    <scope>NUCLEOTIDE SEQUENCE [LARGE SCALE GENOMIC DNA]</scope>
    <source>
        <strain evidence="1 2">CGMCC 1.6134</strain>
    </source>
</reference>
<sequence length="215" mass="25340">MHNEFVTYKGWNDIPEGYYTKTTLKRDYRLKPIDEGQPESNIHVQTRQGWKYFNLYHIDNCKEIKQRKLNIRNFESTDSNIAKALYVINKSAKISRDTKSDNYSRGNHGVVSRSKSRQYYLYDLKDEVIKKLKSDNRIEIVGYHTQQDENHLLMYKLSNFTFHVPCDEDKAKKYPELGNIAKISAESKKVDMKYNEAIKLLEEYSGYGSNEEQLA</sequence>